<evidence type="ECO:0008006" key="6">
    <source>
        <dbReference type="Google" id="ProtNLM"/>
    </source>
</evidence>
<keyword evidence="5" id="KW-1185">Reference proteome</keyword>
<dbReference type="Pfam" id="PF24758">
    <property type="entry name" value="LRR_At5g56370"/>
    <property type="match status" value="2"/>
</dbReference>
<organism evidence="4 5">
    <name type="scientific">Zizania palustris</name>
    <name type="common">Northern wild rice</name>
    <dbReference type="NCBI Taxonomy" id="103762"/>
    <lineage>
        <taxon>Eukaryota</taxon>
        <taxon>Viridiplantae</taxon>
        <taxon>Streptophyta</taxon>
        <taxon>Embryophyta</taxon>
        <taxon>Tracheophyta</taxon>
        <taxon>Spermatophyta</taxon>
        <taxon>Magnoliopsida</taxon>
        <taxon>Liliopsida</taxon>
        <taxon>Poales</taxon>
        <taxon>Poaceae</taxon>
        <taxon>BOP clade</taxon>
        <taxon>Oryzoideae</taxon>
        <taxon>Oryzeae</taxon>
        <taxon>Zizaniinae</taxon>
        <taxon>Zizania</taxon>
    </lineage>
</organism>
<dbReference type="OrthoDB" id="599900at2759"/>
<dbReference type="InterPro" id="IPR055302">
    <property type="entry name" value="F-box_dom-containing"/>
</dbReference>
<dbReference type="Pfam" id="PF08387">
    <property type="entry name" value="FBD"/>
    <property type="match status" value="1"/>
</dbReference>
<accession>A0A8J5X4M0</accession>
<evidence type="ECO:0000313" key="4">
    <source>
        <dbReference type="EMBL" id="KAG8100145.1"/>
    </source>
</evidence>
<evidence type="ECO:0000259" key="3">
    <source>
        <dbReference type="Pfam" id="PF24758"/>
    </source>
</evidence>
<comment type="caution">
    <text evidence="4">The sequence shown here is derived from an EMBL/GenBank/DDBJ whole genome shotgun (WGS) entry which is preliminary data.</text>
</comment>
<dbReference type="PANTHER" id="PTHR32141:SF136">
    <property type="entry name" value="OS07G0287000 PROTEIN"/>
    <property type="match status" value="1"/>
</dbReference>
<name>A0A8J5X4M0_ZIZPA</name>
<dbReference type="InterPro" id="IPR006566">
    <property type="entry name" value="FBD"/>
</dbReference>
<dbReference type="InterPro" id="IPR055411">
    <property type="entry name" value="LRR_FXL15/At3g58940/PEG3-like"/>
</dbReference>
<dbReference type="Proteomes" id="UP000729402">
    <property type="component" value="Unassembled WGS sequence"/>
</dbReference>
<evidence type="ECO:0000313" key="5">
    <source>
        <dbReference type="Proteomes" id="UP000729402"/>
    </source>
</evidence>
<proteinExistence type="predicted"/>
<dbReference type="PANTHER" id="PTHR32141">
    <property type="match status" value="1"/>
</dbReference>
<feature type="region of interest" description="Disordered" evidence="1">
    <location>
        <begin position="233"/>
        <end position="274"/>
    </location>
</feature>
<feature type="compositionally biased region" description="Pro residues" evidence="1">
    <location>
        <begin position="241"/>
        <end position="251"/>
    </location>
</feature>
<evidence type="ECO:0000256" key="1">
    <source>
        <dbReference type="SAM" id="MobiDB-lite"/>
    </source>
</evidence>
<protein>
    <recommendedName>
        <fullName evidence="6">FBD domain-containing protein</fullName>
    </recommendedName>
</protein>
<feature type="domain" description="F-box/LRR-repeat protein 15/At3g58940/PEG3-like LRR" evidence="3">
    <location>
        <begin position="68"/>
        <end position="101"/>
    </location>
</feature>
<dbReference type="EMBL" id="JAAALK010000079">
    <property type="protein sequence ID" value="KAG8100145.1"/>
    <property type="molecule type" value="Genomic_DNA"/>
</dbReference>
<evidence type="ECO:0000259" key="2">
    <source>
        <dbReference type="Pfam" id="PF08387"/>
    </source>
</evidence>
<reference evidence="4" key="1">
    <citation type="journal article" date="2021" name="bioRxiv">
        <title>Whole Genome Assembly and Annotation of Northern Wild Rice, Zizania palustris L., Supports a Whole Genome Duplication in the Zizania Genus.</title>
        <authorList>
            <person name="Haas M."/>
            <person name="Kono T."/>
            <person name="Macchietto M."/>
            <person name="Millas R."/>
            <person name="McGilp L."/>
            <person name="Shao M."/>
            <person name="Duquette J."/>
            <person name="Hirsch C.N."/>
            <person name="Kimball J."/>
        </authorList>
    </citation>
    <scope>NUCLEOTIDE SEQUENCE</scope>
    <source>
        <tissue evidence="4">Fresh leaf tissue</tissue>
    </source>
</reference>
<sequence length="309" mass="34213">MAAATVASFPNLLELTLRYAFTTSSALHGLLAGCPSLVSLSLDRVFGYRSIRVHSGSLRSLTVLALEFRSVKTLALEMVDPQMKLVVDLLWCFTCLETLYITSHMVVPRSMETLKFDNMDDPIECLKHHVKKVVLVGYEGQKRELQLAMFLISIARVLQAMKNPNHPPPKPSCFLREATCRRQSALQNSLERSGIHLGAHHDPHSVVRLQVPPRSASSWSHTLIVGDAASPATAAISGDPCRPPRPSPPPGLRASDDQEKSSAPNLRPKQDRYKVRRQEYLGHPSVQIGIGFQTKNQELTGSYHDQPAN</sequence>
<feature type="domain" description="FBD" evidence="2">
    <location>
        <begin position="121"/>
        <end position="161"/>
    </location>
</feature>
<reference evidence="4" key="2">
    <citation type="submission" date="2021-02" db="EMBL/GenBank/DDBJ databases">
        <authorList>
            <person name="Kimball J.A."/>
            <person name="Haas M.W."/>
            <person name="Macchietto M."/>
            <person name="Kono T."/>
            <person name="Duquette J."/>
            <person name="Shao M."/>
        </authorList>
    </citation>
    <scope>NUCLEOTIDE SEQUENCE</scope>
    <source>
        <tissue evidence="4">Fresh leaf tissue</tissue>
    </source>
</reference>
<feature type="domain" description="F-box/LRR-repeat protein 15/At3g58940/PEG3-like LRR" evidence="3">
    <location>
        <begin position="4"/>
        <end position="63"/>
    </location>
</feature>
<dbReference type="AlphaFoldDB" id="A0A8J5X4M0"/>
<gene>
    <name evidence="4" type="ORF">GUJ93_ZPchr0013g34695</name>
</gene>